<organism evidence="17 18">
    <name type="scientific">Mortierella polycephala</name>
    <dbReference type="NCBI Taxonomy" id="41804"/>
    <lineage>
        <taxon>Eukaryota</taxon>
        <taxon>Fungi</taxon>
        <taxon>Fungi incertae sedis</taxon>
        <taxon>Mucoromycota</taxon>
        <taxon>Mortierellomycotina</taxon>
        <taxon>Mortierellomycetes</taxon>
        <taxon>Mortierellales</taxon>
        <taxon>Mortierellaceae</taxon>
        <taxon>Mortierella</taxon>
    </lineage>
</organism>
<comment type="catalytic activity">
    <reaction evidence="14">
        <text>N(6),N(6)-dimethyl-L-lysyl(36)-[histone H3] + 2 2-oxoglutarate + 2 O2 = L-lysyl(36)-[histone H3] + 2 formaldehyde + 2 succinate + 2 CO2</text>
        <dbReference type="Rhea" id="RHEA:42032"/>
        <dbReference type="Rhea" id="RHEA-COMP:9785"/>
        <dbReference type="Rhea" id="RHEA-COMP:9787"/>
        <dbReference type="ChEBI" id="CHEBI:15379"/>
        <dbReference type="ChEBI" id="CHEBI:16526"/>
        <dbReference type="ChEBI" id="CHEBI:16810"/>
        <dbReference type="ChEBI" id="CHEBI:16842"/>
        <dbReference type="ChEBI" id="CHEBI:29969"/>
        <dbReference type="ChEBI" id="CHEBI:30031"/>
        <dbReference type="ChEBI" id="CHEBI:61976"/>
        <dbReference type="EC" id="1.14.11.27"/>
    </reaction>
</comment>
<evidence type="ECO:0000313" key="17">
    <source>
        <dbReference type="EMBL" id="KAG0249134.1"/>
    </source>
</evidence>
<evidence type="ECO:0000256" key="4">
    <source>
        <dbReference type="ARBA" id="ARBA00013246"/>
    </source>
</evidence>
<dbReference type="EMBL" id="JAAAJA010000865">
    <property type="protein sequence ID" value="KAG0249134.1"/>
    <property type="molecule type" value="Genomic_DNA"/>
</dbReference>
<dbReference type="AlphaFoldDB" id="A0A9P6TW58"/>
<sequence length="569" mass="63674">MSIQESELIEEYHCDTCTTSAGPSTLKMETEKRSRAAATPTNKWKAMLMTRKFRRHNFPKLKGKDVTLEYLRSTGFREPILVGLDTNGKTKGLDMVMPAASWTVDNVRNVLGDNMPVTVIDVATQSELEQWTMRSWAEYFNTKNRDRLYNVISLEVSKTTLAQKMQIPHIVRELDWVANFWPSDIKQGCPKVKLFCLMGVAGSFTNFHIDFGGSSVFYHIVSGSKVFYLTDPTPANLEIYKVWSKNPSLVEPCFLGDRFEKPCYKIVLKQGDTLLIPSGWIHCVYTPVDSLVIGGNFLHSLHIPMQLEIIRIEQETGTPIKFRFPSMEKLSWFAVAAYESMDQEKLKALSNIELHGLVELTNYLFLRQQDVRIRKKLDPAEKKAIKQSVPPIAYKFRNGGPSGLSRRLNRMACAILTERGEIVNEAHRLLSPEDFDLDFEPVPISTSSFALTPSATMSDHSSPTLSSTTTAIVATPQVDHENTLHEATMKELSPNTECTLVNSNEAVGGQLLLTPPGGPEDAKIKLAEASANAPISQRRLLKRAAEEQVCSDQGSTSALCSASPRRKLR</sequence>
<feature type="region of interest" description="Disordered" evidence="15">
    <location>
        <begin position="21"/>
        <end position="40"/>
    </location>
</feature>
<dbReference type="Proteomes" id="UP000726737">
    <property type="component" value="Unassembled WGS sequence"/>
</dbReference>
<evidence type="ECO:0000256" key="1">
    <source>
        <dbReference type="ARBA" id="ARBA00001954"/>
    </source>
</evidence>
<proteinExistence type="inferred from homology"/>
<comment type="subcellular location">
    <subcellularLocation>
        <location evidence="2">Nucleus</location>
    </subcellularLocation>
</comment>
<evidence type="ECO:0000256" key="12">
    <source>
        <dbReference type="ARBA" id="ARBA00023242"/>
    </source>
</evidence>
<evidence type="ECO:0000256" key="14">
    <source>
        <dbReference type="ARBA" id="ARBA00047915"/>
    </source>
</evidence>
<keyword evidence="6" id="KW-0156">Chromatin regulator</keyword>
<evidence type="ECO:0000256" key="7">
    <source>
        <dbReference type="ARBA" id="ARBA00022964"/>
    </source>
</evidence>
<dbReference type="Pfam" id="PF02373">
    <property type="entry name" value="JmjC"/>
    <property type="match status" value="1"/>
</dbReference>
<keyword evidence="11" id="KW-0804">Transcription</keyword>
<dbReference type="GO" id="GO:0005634">
    <property type="term" value="C:nucleus"/>
    <property type="evidence" value="ECO:0007669"/>
    <property type="project" value="UniProtKB-SubCell"/>
</dbReference>
<comment type="caution">
    <text evidence="17">The sequence shown here is derived from an EMBL/GenBank/DDBJ whole genome shotgun (WGS) entry which is preliminary data.</text>
</comment>
<keyword evidence="5" id="KW-0479">Metal-binding</keyword>
<dbReference type="OrthoDB" id="5876800at2759"/>
<dbReference type="Pfam" id="PF17811">
    <property type="entry name" value="JHD"/>
    <property type="match status" value="1"/>
</dbReference>
<dbReference type="SMART" id="SM00558">
    <property type="entry name" value="JmjC"/>
    <property type="match status" value="1"/>
</dbReference>
<protein>
    <recommendedName>
        <fullName evidence="4">[histone H3]-dimethyl-L-lysine(36) demethylase</fullName>
        <ecNumber evidence="4">1.14.11.27</ecNumber>
    </recommendedName>
    <alternativeName>
        <fullName evidence="13">[Histone-H3]-lysine-36 demethylase 1</fullName>
    </alternativeName>
</protein>
<feature type="domain" description="JmjC" evidence="16">
    <location>
        <begin position="156"/>
        <end position="314"/>
    </location>
</feature>
<keyword evidence="9" id="KW-0408">Iron</keyword>
<evidence type="ECO:0000256" key="3">
    <source>
        <dbReference type="ARBA" id="ARBA00008037"/>
    </source>
</evidence>
<dbReference type="InterPro" id="IPR003347">
    <property type="entry name" value="JmjC_dom"/>
</dbReference>
<dbReference type="InterPro" id="IPR050690">
    <property type="entry name" value="JHDM1_Histone_Demethylase"/>
</dbReference>
<name>A0A9P6TW58_9FUNG</name>
<dbReference type="GO" id="GO:0140680">
    <property type="term" value="F:histone H3K36me/H3K36me2 demethylase activity"/>
    <property type="evidence" value="ECO:0007669"/>
    <property type="project" value="UniProtKB-EC"/>
</dbReference>
<gene>
    <name evidence="17" type="primary">JHD1_1</name>
    <name evidence="17" type="ORF">BG011_009564</name>
</gene>
<keyword evidence="8" id="KW-0560">Oxidoreductase</keyword>
<evidence type="ECO:0000256" key="13">
    <source>
        <dbReference type="ARBA" id="ARBA00031083"/>
    </source>
</evidence>
<reference evidence="17" key="1">
    <citation type="journal article" date="2020" name="Fungal Divers.">
        <title>Resolving the Mortierellaceae phylogeny through synthesis of multi-gene phylogenetics and phylogenomics.</title>
        <authorList>
            <person name="Vandepol N."/>
            <person name="Liber J."/>
            <person name="Desiro A."/>
            <person name="Na H."/>
            <person name="Kennedy M."/>
            <person name="Barry K."/>
            <person name="Grigoriev I.V."/>
            <person name="Miller A.N."/>
            <person name="O'Donnell K."/>
            <person name="Stajich J.E."/>
            <person name="Bonito G."/>
        </authorList>
    </citation>
    <scope>NUCLEOTIDE SEQUENCE</scope>
    <source>
        <strain evidence="17">KOD948</strain>
    </source>
</reference>
<evidence type="ECO:0000259" key="16">
    <source>
        <dbReference type="PROSITE" id="PS51184"/>
    </source>
</evidence>
<evidence type="ECO:0000256" key="5">
    <source>
        <dbReference type="ARBA" id="ARBA00022723"/>
    </source>
</evidence>
<evidence type="ECO:0000256" key="6">
    <source>
        <dbReference type="ARBA" id="ARBA00022853"/>
    </source>
</evidence>
<dbReference type="SUPFAM" id="SSF51197">
    <property type="entry name" value="Clavaminate synthase-like"/>
    <property type="match status" value="1"/>
</dbReference>
<dbReference type="Gene3D" id="2.60.120.650">
    <property type="entry name" value="Cupin"/>
    <property type="match status" value="1"/>
</dbReference>
<evidence type="ECO:0000256" key="11">
    <source>
        <dbReference type="ARBA" id="ARBA00023163"/>
    </source>
</evidence>
<dbReference type="InterPro" id="IPR041070">
    <property type="entry name" value="JHD"/>
</dbReference>
<evidence type="ECO:0000256" key="15">
    <source>
        <dbReference type="SAM" id="MobiDB-lite"/>
    </source>
</evidence>
<keyword evidence="10" id="KW-0805">Transcription regulation</keyword>
<comment type="cofactor">
    <cofactor evidence="1">
        <name>Fe(2+)</name>
        <dbReference type="ChEBI" id="CHEBI:29033"/>
    </cofactor>
</comment>
<accession>A0A9P6TW58</accession>
<dbReference type="GO" id="GO:0046872">
    <property type="term" value="F:metal ion binding"/>
    <property type="evidence" value="ECO:0007669"/>
    <property type="project" value="UniProtKB-KW"/>
</dbReference>
<dbReference type="PANTHER" id="PTHR23123">
    <property type="entry name" value="PHD/F-BOX CONTAINING PROTEIN"/>
    <property type="match status" value="1"/>
</dbReference>
<keyword evidence="12" id="KW-0539">Nucleus</keyword>
<evidence type="ECO:0000256" key="8">
    <source>
        <dbReference type="ARBA" id="ARBA00023002"/>
    </source>
</evidence>
<dbReference type="PROSITE" id="PS51184">
    <property type="entry name" value="JMJC"/>
    <property type="match status" value="1"/>
</dbReference>
<evidence type="ECO:0000256" key="10">
    <source>
        <dbReference type="ARBA" id="ARBA00023015"/>
    </source>
</evidence>
<comment type="similarity">
    <text evidence="3">Belongs to the JHDM1 histone demethylase family.</text>
</comment>
<evidence type="ECO:0000256" key="9">
    <source>
        <dbReference type="ARBA" id="ARBA00023004"/>
    </source>
</evidence>
<evidence type="ECO:0000256" key="2">
    <source>
        <dbReference type="ARBA" id="ARBA00004123"/>
    </source>
</evidence>
<evidence type="ECO:0000313" key="18">
    <source>
        <dbReference type="Proteomes" id="UP000726737"/>
    </source>
</evidence>
<keyword evidence="18" id="KW-1185">Reference proteome</keyword>
<dbReference type="EC" id="1.14.11.27" evidence="4"/>
<keyword evidence="7" id="KW-0223">Dioxygenase</keyword>